<dbReference type="Pfam" id="PF07690">
    <property type="entry name" value="MFS_1"/>
    <property type="match status" value="1"/>
</dbReference>
<feature type="transmembrane region" description="Helical" evidence="4">
    <location>
        <begin position="224"/>
        <end position="245"/>
    </location>
</feature>
<proteinExistence type="predicted"/>
<dbReference type="PROSITE" id="PS50850">
    <property type="entry name" value="MFS"/>
    <property type="match status" value="1"/>
</dbReference>
<evidence type="ECO:0000313" key="7">
    <source>
        <dbReference type="Proteomes" id="UP000192656"/>
    </source>
</evidence>
<accession>A0A1W2CJ73</accession>
<dbReference type="PANTHER" id="PTHR11360">
    <property type="entry name" value="MONOCARBOXYLATE TRANSPORTER"/>
    <property type="match status" value="1"/>
</dbReference>
<feature type="transmembrane region" description="Helical" evidence="4">
    <location>
        <begin position="84"/>
        <end position="103"/>
    </location>
</feature>
<reference evidence="6 7" key="1">
    <citation type="submission" date="2017-04" db="EMBL/GenBank/DDBJ databases">
        <authorList>
            <person name="Afonso C.L."/>
            <person name="Miller P.J."/>
            <person name="Scott M.A."/>
            <person name="Spackman E."/>
            <person name="Goraichik I."/>
            <person name="Dimitrov K.M."/>
            <person name="Suarez D.L."/>
            <person name="Swayne D.E."/>
        </authorList>
    </citation>
    <scope>NUCLEOTIDE SEQUENCE [LARGE SCALE GENOMIC DNA]</scope>
    <source>
        <strain evidence="6 7">CGMCC 1.10972</strain>
    </source>
</reference>
<sequence length="410" mass="42896">MTAPTRPHSETDVATVLAIVCGCLIALLTFGPRSAIGFFQIPMLADRGWSREDFALAIAVQNLLWGAGQPIFGAIADRYGTARVLLLSGLLYASGLALTAVATDPLLLILGQGVLVGLGIAAGSFGIVLAAFARRVSAERRSFVFGLGTAAGSAGMFVFAPFSQALIASYGWVDALFVMAATMLFVPLLAIALKGAPRTGALTTAVVEQSMGEALREAFATRSYMLLTAGFFVCGFQVAFITAHFPAYLADKGIAPVWAVTAMALIGFFNIIGSIASGLIGQRYSKPIFLALIYIGRSIAVTVFLLVAMTPASVVVFSLVMGVLWLSTVPPTNALVAIMFGTKYLGLLGGLVFLSHQVGSFLGVWLGGVLRATTGSYDGVWWLGVALGLVAALVHWPIREAPAARLVPAE</sequence>
<dbReference type="GO" id="GO:0022857">
    <property type="term" value="F:transmembrane transporter activity"/>
    <property type="evidence" value="ECO:0007669"/>
    <property type="project" value="InterPro"/>
</dbReference>
<organism evidence="6 7">
    <name type="scientific">Fulvimarina manganoxydans</name>
    <dbReference type="NCBI Taxonomy" id="937218"/>
    <lineage>
        <taxon>Bacteria</taxon>
        <taxon>Pseudomonadati</taxon>
        <taxon>Pseudomonadota</taxon>
        <taxon>Alphaproteobacteria</taxon>
        <taxon>Hyphomicrobiales</taxon>
        <taxon>Aurantimonadaceae</taxon>
        <taxon>Fulvimarina</taxon>
    </lineage>
</organism>
<dbReference type="CDD" id="cd17355">
    <property type="entry name" value="MFS_YcxA_like"/>
    <property type="match status" value="1"/>
</dbReference>
<gene>
    <name evidence="6" type="ORF">SAMN06297251_110116</name>
</gene>
<protein>
    <submittedName>
        <fullName evidence="6">Predicted arabinose efflux permease, MFS family</fullName>
    </submittedName>
</protein>
<feature type="transmembrane region" description="Helical" evidence="4">
    <location>
        <begin position="345"/>
        <end position="367"/>
    </location>
</feature>
<feature type="transmembrane region" description="Helical" evidence="4">
    <location>
        <begin position="257"/>
        <end position="281"/>
    </location>
</feature>
<dbReference type="InterPro" id="IPR020846">
    <property type="entry name" value="MFS_dom"/>
</dbReference>
<dbReference type="AlphaFoldDB" id="A0A1W2CJ73"/>
<evidence type="ECO:0000259" key="5">
    <source>
        <dbReference type="PROSITE" id="PS50850"/>
    </source>
</evidence>
<name>A0A1W2CJ73_9HYPH</name>
<dbReference type="PANTHER" id="PTHR11360:SF284">
    <property type="entry name" value="EG:103B4.3 PROTEIN-RELATED"/>
    <property type="match status" value="1"/>
</dbReference>
<dbReference type="STRING" id="937218.SAMN06297251_110116"/>
<feature type="domain" description="Major facilitator superfamily (MFS) profile" evidence="5">
    <location>
        <begin position="15"/>
        <end position="403"/>
    </location>
</feature>
<feature type="transmembrane region" description="Helical" evidence="4">
    <location>
        <begin position="175"/>
        <end position="193"/>
    </location>
</feature>
<evidence type="ECO:0000256" key="4">
    <source>
        <dbReference type="SAM" id="Phobius"/>
    </source>
</evidence>
<dbReference type="Gene3D" id="1.20.1250.20">
    <property type="entry name" value="MFS general substrate transporter like domains"/>
    <property type="match status" value="1"/>
</dbReference>
<evidence type="ECO:0000256" key="3">
    <source>
        <dbReference type="ARBA" id="ARBA00023136"/>
    </source>
</evidence>
<dbReference type="OrthoDB" id="146345at2"/>
<evidence type="ECO:0000313" key="6">
    <source>
        <dbReference type="EMBL" id="SMC85076.1"/>
    </source>
</evidence>
<keyword evidence="1 4" id="KW-0812">Transmembrane</keyword>
<dbReference type="EMBL" id="FWXR01000010">
    <property type="protein sequence ID" value="SMC85076.1"/>
    <property type="molecule type" value="Genomic_DNA"/>
</dbReference>
<feature type="transmembrane region" description="Helical" evidence="4">
    <location>
        <begin position="315"/>
        <end position="338"/>
    </location>
</feature>
<dbReference type="InterPro" id="IPR011701">
    <property type="entry name" value="MFS"/>
</dbReference>
<feature type="transmembrane region" description="Helical" evidence="4">
    <location>
        <begin position="144"/>
        <end position="163"/>
    </location>
</feature>
<keyword evidence="2 4" id="KW-1133">Transmembrane helix</keyword>
<dbReference type="SUPFAM" id="SSF103473">
    <property type="entry name" value="MFS general substrate transporter"/>
    <property type="match status" value="1"/>
</dbReference>
<evidence type="ECO:0000256" key="1">
    <source>
        <dbReference type="ARBA" id="ARBA00022692"/>
    </source>
</evidence>
<feature type="transmembrane region" description="Helical" evidence="4">
    <location>
        <begin position="109"/>
        <end position="132"/>
    </location>
</feature>
<keyword evidence="3 4" id="KW-0472">Membrane</keyword>
<keyword evidence="7" id="KW-1185">Reference proteome</keyword>
<dbReference type="Proteomes" id="UP000192656">
    <property type="component" value="Unassembled WGS sequence"/>
</dbReference>
<feature type="transmembrane region" description="Helical" evidence="4">
    <location>
        <begin position="12"/>
        <end position="34"/>
    </location>
</feature>
<feature type="transmembrane region" description="Helical" evidence="4">
    <location>
        <begin position="288"/>
        <end position="309"/>
    </location>
</feature>
<evidence type="ECO:0000256" key="2">
    <source>
        <dbReference type="ARBA" id="ARBA00022989"/>
    </source>
</evidence>
<dbReference type="RefSeq" id="WP_084410393.1">
    <property type="nucleotide sequence ID" value="NZ_FWXR01000010.1"/>
</dbReference>
<dbReference type="InterPro" id="IPR036259">
    <property type="entry name" value="MFS_trans_sf"/>
</dbReference>
<dbReference type="InterPro" id="IPR050327">
    <property type="entry name" value="Proton-linked_MCT"/>
</dbReference>
<dbReference type="PROSITE" id="PS51257">
    <property type="entry name" value="PROKAR_LIPOPROTEIN"/>
    <property type="match status" value="1"/>
</dbReference>
<feature type="transmembrane region" description="Helical" evidence="4">
    <location>
        <begin position="379"/>
        <end position="398"/>
    </location>
</feature>